<organism evidence="2 3">
    <name type="scientific">Pandoraea communis</name>
    <dbReference type="NCBI Taxonomy" id="2508297"/>
    <lineage>
        <taxon>Bacteria</taxon>
        <taxon>Pseudomonadati</taxon>
        <taxon>Pseudomonadota</taxon>
        <taxon>Betaproteobacteria</taxon>
        <taxon>Burkholderiales</taxon>
        <taxon>Burkholderiaceae</taxon>
        <taxon>Pandoraea</taxon>
    </lineage>
</organism>
<dbReference type="EMBL" id="CABPSJ010000003">
    <property type="protein sequence ID" value="VVE06843.1"/>
    <property type="molecule type" value="Genomic_DNA"/>
</dbReference>
<feature type="transmembrane region" description="Helical" evidence="1">
    <location>
        <begin position="73"/>
        <end position="97"/>
    </location>
</feature>
<sequence>MRRGTNEHLMWSMIDRRRRAVWIRLGFFAGAATFLGLSYYLLFHAYEAFAFHKPLSWGRYSVRTYRFEDGARAYFYVASLHVVGGVIFVGLSVWYLLKGIFERPWV</sequence>
<evidence type="ECO:0000313" key="3">
    <source>
        <dbReference type="Proteomes" id="UP000337189"/>
    </source>
</evidence>
<dbReference type="Proteomes" id="UP000337189">
    <property type="component" value="Unassembled WGS sequence"/>
</dbReference>
<keyword evidence="1" id="KW-0812">Transmembrane</keyword>
<evidence type="ECO:0000313" key="2">
    <source>
        <dbReference type="EMBL" id="VVE06843.1"/>
    </source>
</evidence>
<proteinExistence type="predicted"/>
<reference evidence="2 3" key="1">
    <citation type="submission" date="2019-08" db="EMBL/GenBank/DDBJ databases">
        <authorList>
            <person name="Peeters C."/>
        </authorList>
    </citation>
    <scope>NUCLEOTIDE SEQUENCE [LARGE SCALE GENOMIC DNA]</scope>
    <source>
        <strain evidence="2 3">LMG 31110</strain>
    </source>
</reference>
<name>A0A5E4V4T0_9BURK</name>
<evidence type="ECO:0000256" key="1">
    <source>
        <dbReference type="SAM" id="Phobius"/>
    </source>
</evidence>
<protein>
    <submittedName>
        <fullName evidence="2">Uncharacterized protein</fullName>
    </submittedName>
</protein>
<keyword evidence="1" id="KW-0472">Membrane</keyword>
<dbReference type="AlphaFoldDB" id="A0A5E4V4T0"/>
<keyword evidence="1" id="KW-1133">Transmembrane helix</keyword>
<accession>A0A5E4V4T0</accession>
<gene>
    <name evidence="2" type="ORF">PCO31110_02439</name>
</gene>
<feature type="transmembrane region" description="Helical" evidence="1">
    <location>
        <begin position="21"/>
        <end position="42"/>
    </location>
</feature>